<dbReference type="EMBL" id="OZ020103">
    <property type="protein sequence ID" value="CAK9278156.1"/>
    <property type="molecule type" value="Genomic_DNA"/>
</dbReference>
<dbReference type="Proteomes" id="UP001497444">
    <property type="component" value="Chromosome 8"/>
</dbReference>
<proteinExistence type="predicted"/>
<name>A0ABP0XJS8_9BRYO</name>
<keyword evidence="2" id="KW-1185">Reference proteome</keyword>
<sequence length="78" mass="8749">MSTSKLFAEINDHVKRATKARLIRQRLPPILRIQFFGSVGILHKKCSRDKQPSFFSSTTKNLFAGCCVGFVLSGKCTM</sequence>
<evidence type="ECO:0000313" key="2">
    <source>
        <dbReference type="Proteomes" id="UP001497444"/>
    </source>
</evidence>
<accession>A0ABP0XJS8</accession>
<gene>
    <name evidence="1" type="ORF">CSSPJE1EN1_LOCUS23634</name>
</gene>
<organism evidence="1 2">
    <name type="scientific">Sphagnum jensenii</name>
    <dbReference type="NCBI Taxonomy" id="128206"/>
    <lineage>
        <taxon>Eukaryota</taxon>
        <taxon>Viridiplantae</taxon>
        <taxon>Streptophyta</taxon>
        <taxon>Embryophyta</taxon>
        <taxon>Bryophyta</taxon>
        <taxon>Sphagnophytina</taxon>
        <taxon>Sphagnopsida</taxon>
        <taxon>Sphagnales</taxon>
        <taxon>Sphagnaceae</taxon>
        <taxon>Sphagnum</taxon>
    </lineage>
</organism>
<protein>
    <submittedName>
        <fullName evidence="1">Uncharacterized protein</fullName>
    </submittedName>
</protein>
<reference evidence="1" key="1">
    <citation type="submission" date="2024-02" db="EMBL/GenBank/DDBJ databases">
        <authorList>
            <consortium name="ELIXIR-Norway"/>
            <consortium name="Elixir Norway"/>
        </authorList>
    </citation>
    <scope>NUCLEOTIDE SEQUENCE</scope>
</reference>
<evidence type="ECO:0000313" key="1">
    <source>
        <dbReference type="EMBL" id="CAK9278156.1"/>
    </source>
</evidence>